<dbReference type="EMBL" id="BQNB010020330">
    <property type="protein sequence ID" value="GJT94802.1"/>
    <property type="molecule type" value="Genomic_DNA"/>
</dbReference>
<evidence type="ECO:0000313" key="1">
    <source>
        <dbReference type="EMBL" id="GJT94802.1"/>
    </source>
</evidence>
<comment type="caution">
    <text evidence="1">The sequence shown here is derived from an EMBL/GenBank/DDBJ whole genome shotgun (WGS) entry which is preliminary data.</text>
</comment>
<protein>
    <recommendedName>
        <fullName evidence="3">RNA-directed DNA polymerase, eukaryota</fullName>
    </recommendedName>
</protein>
<reference evidence="1" key="1">
    <citation type="journal article" date="2022" name="Int. J. Mol. Sci.">
        <title>Draft Genome of Tanacetum Coccineum: Genomic Comparison of Closely Related Tanacetum-Family Plants.</title>
        <authorList>
            <person name="Yamashiro T."/>
            <person name="Shiraishi A."/>
            <person name="Nakayama K."/>
            <person name="Satake H."/>
        </authorList>
    </citation>
    <scope>NUCLEOTIDE SEQUENCE</scope>
</reference>
<name>A0ABQ5I3V7_9ASTR</name>
<dbReference type="Proteomes" id="UP001151760">
    <property type="component" value="Unassembled WGS sequence"/>
</dbReference>
<reference evidence="1" key="2">
    <citation type="submission" date="2022-01" db="EMBL/GenBank/DDBJ databases">
        <authorList>
            <person name="Yamashiro T."/>
            <person name="Shiraishi A."/>
            <person name="Satake H."/>
            <person name="Nakayama K."/>
        </authorList>
    </citation>
    <scope>NUCLEOTIDE SEQUENCE</scope>
</reference>
<organism evidence="1 2">
    <name type="scientific">Tanacetum coccineum</name>
    <dbReference type="NCBI Taxonomy" id="301880"/>
    <lineage>
        <taxon>Eukaryota</taxon>
        <taxon>Viridiplantae</taxon>
        <taxon>Streptophyta</taxon>
        <taxon>Embryophyta</taxon>
        <taxon>Tracheophyta</taxon>
        <taxon>Spermatophyta</taxon>
        <taxon>Magnoliopsida</taxon>
        <taxon>eudicotyledons</taxon>
        <taxon>Gunneridae</taxon>
        <taxon>Pentapetalae</taxon>
        <taxon>asterids</taxon>
        <taxon>campanulids</taxon>
        <taxon>Asterales</taxon>
        <taxon>Asteraceae</taxon>
        <taxon>Asteroideae</taxon>
        <taxon>Anthemideae</taxon>
        <taxon>Anthemidinae</taxon>
        <taxon>Tanacetum</taxon>
    </lineage>
</organism>
<keyword evidence="2" id="KW-1185">Reference proteome</keyword>
<accession>A0ABQ5I3V7</accession>
<sequence length="345" mass="38781">MSNMYTICRNEGFSYLNIHHVGGYWIWIQFPSSSACSKFQENESLKKLYSVKRAPSSNFTVDERILWIEISGLPLCAWGSNAYKNIACSFGKFLFFEKEDSSALSSGKVCISSKSHGLIFENVQVEINNELFEATVQETGSWCIKITDDYIDLSSNDNLKDVDTSSESIDDHSVDDLEYIQTNLNNIEEANNKESNLECKAESSDLSRPPGFEFMKKSSSPSSKCSISVSRFRKKDIKGVSLIHELNQIIDVGNSLVMIMARGRSGGLISMWDPNFFSKESIWCDDSFIIIKGNWKNVVADCYMVNIYGPQDQVKALCQNLRILGEEDFKSMLKSEAGSCRDQGG</sequence>
<evidence type="ECO:0000313" key="2">
    <source>
        <dbReference type="Proteomes" id="UP001151760"/>
    </source>
</evidence>
<proteinExistence type="predicted"/>
<gene>
    <name evidence="1" type="ORF">Tco_1090320</name>
</gene>
<evidence type="ECO:0008006" key="3">
    <source>
        <dbReference type="Google" id="ProtNLM"/>
    </source>
</evidence>